<dbReference type="KEGG" id="palk:PSAKL28_11830"/>
<evidence type="ECO:0000313" key="1">
    <source>
        <dbReference type="EMBL" id="AIL60409.1"/>
    </source>
</evidence>
<organism evidence="1 2">
    <name type="scientific">Pseudomonas alkylphenolica</name>
    <dbReference type="NCBI Taxonomy" id="237609"/>
    <lineage>
        <taxon>Bacteria</taxon>
        <taxon>Pseudomonadati</taxon>
        <taxon>Pseudomonadota</taxon>
        <taxon>Gammaproteobacteria</taxon>
        <taxon>Pseudomonadales</taxon>
        <taxon>Pseudomonadaceae</taxon>
        <taxon>Pseudomonas</taxon>
    </lineage>
</organism>
<gene>
    <name evidence="1" type="ORF">PSAKL28_11830</name>
</gene>
<dbReference type="Proteomes" id="UP000028931">
    <property type="component" value="Chromosome"/>
</dbReference>
<evidence type="ECO:0000313" key="2">
    <source>
        <dbReference type="Proteomes" id="UP000028931"/>
    </source>
</evidence>
<dbReference type="AlphaFoldDB" id="A0A077F982"/>
<sequence>MAKNKGTPPKPRTEWVYGTTKDVVSELTIRFDPATGLFSIPQLDPTSVYNKVTHPRDTKEDKVVSSFPIGGNEFYLDDMWPQLVKNFDHLMAVDTNYYGDPGFRERHNGYAIGVCSSYIIKKKLSELEMPFSVEPHKAFLIATKSDNSVFEPIGWHLAITSLNHNLLKGKRLGIIVDHDLGKIPAFNNREESYFKNHLLPEHIKLLYGSSDKTGSIINSIFKHCDSAGKSVMDHMKKHGFYVPKNSRQIHLDDFIIHDVHITHNQHS</sequence>
<dbReference type="RefSeq" id="WP_038607867.1">
    <property type="nucleotide sequence ID" value="NZ_CP009048.1"/>
</dbReference>
<accession>A0A077F982</accession>
<name>A0A077F982_9PSED</name>
<proteinExistence type="predicted"/>
<reference evidence="1 2" key="1">
    <citation type="submission" date="2014-07" db="EMBL/GenBank/DDBJ databases">
        <authorList>
            <person name="Lee K."/>
            <person name="Lim J.Y."/>
            <person name="Hwang I."/>
        </authorList>
    </citation>
    <scope>NUCLEOTIDE SEQUENCE [LARGE SCALE GENOMIC DNA]</scope>
    <source>
        <strain evidence="1 2">KL28</strain>
    </source>
</reference>
<dbReference type="OrthoDB" id="9553584at2"/>
<dbReference type="HOGENOM" id="CLU_091002_0_0_6"/>
<protein>
    <submittedName>
        <fullName evidence="1">Uncharacterized protein</fullName>
    </submittedName>
</protein>
<dbReference type="EMBL" id="CP009048">
    <property type="protein sequence ID" value="AIL60409.1"/>
    <property type="molecule type" value="Genomic_DNA"/>
</dbReference>